<keyword evidence="4" id="KW-1133">Transmembrane helix</keyword>
<evidence type="ECO:0000256" key="3">
    <source>
        <dbReference type="ARBA" id="ARBA00022692"/>
    </source>
</evidence>
<evidence type="ECO:0000259" key="7">
    <source>
        <dbReference type="Pfam" id="PF04826"/>
    </source>
</evidence>
<dbReference type="Pfam" id="PF04826">
    <property type="entry name" value="Arm_2"/>
    <property type="match status" value="1"/>
</dbReference>
<keyword evidence="5" id="KW-0496">Mitochondrion</keyword>
<reference evidence="8 9" key="1">
    <citation type="submission" date="2013-11" db="EMBL/GenBank/DDBJ databases">
        <title>Genome sequencing of Stegodyphus mimosarum.</title>
        <authorList>
            <person name="Bechsgaard J."/>
        </authorList>
    </citation>
    <scope>NUCLEOTIDE SEQUENCE [LARGE SCALE GENOMIC DNA]</scope>
</reference>
<dbReference type="EMBL" id="KK117561">
    <property type="protein sequence ID" value="KFM70791.1"/>
    <property type="molecule type" value="Genomic_DNA"/>
</dbReference>
<dbReference type="SUPFAM" id="SSF48371">
    <property type="entry name" value="ARM repeat"/>
    <property type="match status" value="1"/>
</dbReference>
<dbReference type="GO" id="GO:0031966">
    <property type="term" value="C:mitochondrial membrane"/>
    <property type="evidence" value="ECO:0007669"/>
    <property type="project" value="UniProtKB-SubCell"/>
</dbReference>
<gene>
    <name evidence="8" type="ORF">X975_23295</name>
</gene>
<name>A0A087U0A2_STEMI</name>
<accession>A0A087U0A2</accession>
<dbReference type="AlphaFoldDB" id="A0A087U0A2"/>
<evidence type="ECO:0000313" key="9">
    <source>
        <dbReference type="Proteomes" id="UP000054359"/>
    </source>
</evidence>
<keyword evidence="9" id="KW-1185">Reference proteome</keyword>
<dbReference type="InterPro" id="IPR051303">
    <property type="entry name" value="Armcx_regulator"/>
</dbReference>
<dbReference type="STRING" id="407821.A0A087U0A2"/>
<protein>
    <recommendedName>
        <fullName evidence="7">Armadillo repeat-containing domain-containing protein</fullName>
    </recommendedName>
</protein>
<dbReference type="Proteomes" id="UP000054359">
    <property type="component" value="Unassembled WGS sequence"/>
</dbReference>
<evidence type="ECO:0000256" key="4">
    <source>
        <dbReference type="ARBA" id="ARBA00022989"/>
    </source>
</evidence>
<sequence>MIMKNISHIMYMVSNGTNVVQLQALRLLVNLSCNKEVIPSLLMSEVPSDILDIIRKPDDRELVLRLLTFLANIATYAAEYVDSSSKTTLLSILYQYIKRMEFKSLSALSSDEDEDISYQAK</sequence>
<dbReference type="OrthoDB" id="6425948at2759"/>
<evidence type="ECO:0000256" key="6">
    <source>
        <dbReference type="ARBA" id="ARBA00023136"/>
    </source>
</evidence>
<dbReference type="PANTHER" id="PTHR15712:SF23">
    <property type="entry name" value="ARMADILLO REPEAT CONTAINING 10"/>
    <property type="match status" value="1"/>
</dbReference>
<dbReference type="PANTHER" id="PTHR15712">
    <property type="entry name" value="ARMADILLO REPEAT CONTAINING PROTEIN"/>
    <property type="match status" value="1"/>
</dbReference>
<comment type="subcellular location">
    <subcellularLocation>
        <location evidence="1">Membrane</location>
        <topology evidence="1">Single-pass membrane protein</topology>
    </subcellularLocation>
    <subcellularLocation>
        <location evidence="2">Mitochondrion membrane</location>
    </subcellularLocation>
</comment>
<evidence type="ECO:0000256" key="5">
    <source>
        <dbReference type="ARBA" id="ARBA00023128"/>
    </source>
</evidence>
<evidence type="ECO:0000313" key="8">
    <source>
        <dbReference type="EMBL" id="KFM70791.1"/>
    </source>
</evidence>
<keyword evidence="6" id="KW-0472">Membrane</keyword>
<feature type="non-terminal residue" evidence="8">
    <location>
        <position position="121"/>
    </location>
</feature>
<dbReference type="InterPro" id="IPR016024">
    <property type="entry name" value="ARM-type_fold"/>
</dbReference>
<evidence type="ECO:0000256" key="2">
    <source>
        <dbReference type="ARBA" id="ARBA00004325"/>
    </source>
</evidence>
<dbReference type="InterPro" id="IPR006911">
    <property type="entry name" value="ARM-rpt_dom"/>
</dbReference>
<feature type="domain" description="Armadillo repeat-containing" evidence="7">
    <location>
        <begin position="1"/>
        <end position="76"/>
    </location>
</feature>
<evidence type="ECO:0000256" key="1">
    <source>
        <dbReference type="ARBA" id="ARBA00004167"/>
    </source>
</evidence>
<dbReference type="InterPro" id="IPR011989">
    <property type="entry name" value="ARM-like"/>
</dbReference>
<organism evidence="8 9">
    <name type="scientific">Stegodyphus mimosarum</name>
    <name type="common">African social velvet spider</name>
    <dbReference type="NCBI Taxonomy" id="407821"/>
    <lineage>
        <taxon>Eukaryota</taxon>
        <taxon>Metazoa</taxon>
        <taxon>Ecdysozoa</taxon>
        <taxon>Arthropoda</taxon>
        <taxon>Chelicerata</taxon>
        <taxon>Arachnida</taxon>
        <taxon>Araneae</taxon>
        <taxon>Araneomorphae</taxon>
        <taxon>Entelegynae</taxon>
        <taxon>Eresoidea</taxon>
        <taxon>Eresidae</taxon>
        <taxon>Stegodyphus</taxon>
    </lineage>
</organism>
<keyword evidence="3" id="KW-0812">Transmembrane</keyword>
<proteinExistence type="predicted"/>
<dbReference type="Gene3D" id="1.25.10.10">
    <property type="entry name" value="Leucine-rich Repeat Variant"/>
    <property type="match status" value="1"/>
</dbReference>